<protein>
    <submittedName>
        <fullName evidence="1">Uncharacterized protein</fullName>
    </submittedName>
</protein>
<organism evidence="1 2">
    <name type="scientific">Acetobacter pomorum</name>
    <dbReference type="NCBI Taxonomy" id="65959"/>
    <lineage>
        <taxon>Bacteria</taxon>
        <taxon>Pseudomonadati</taxon>
        <taxon>Pseudomonadota</taxon>
        <taxon>Alphaproteobacteria</taxon>
        <taxon>Acetobacterales</taxon>
        <taxon>Acetobacteraceae</taxon>
        <taxon>Acetobacter</taxon>
    </lineage>
</organism>
<dbReference type="EMBL" id="CP023189">
    <property type="protein sequence ID" value="AXN00980.1"/>
    <property type="molecule type" value="Genomic_DNA"/>
</dbReference>
<dbReference type="AlphaFoldDB" id="A0AAN1PIW0"/>
<evidence type="ECO:0000313" key="1">
    <source>
        <dbReference type="EMBL" id="AXN00980.1"/>
    </source>
</evidence>
<accession>A0AAN1PIW0</accession>
<name>A0AAN1PIW0_9PROT</name>
<dbReference type="Proteomes" id="UP000256572">
    <property type="component" value="Chromosome"/>
</dbReference>
<gene>
    <name evidence="1" type="ORF">CJF59_10770</name>
</gene>
<reference evidence="1 2" key="2">
    <citation type="submission" date="2018-08" db="EMBL/GenBank/DDBJ databases">
        <title>Acetobacter oryzifermentans sp. nov., isolated from Korea traditional vinegar and reclassification of Acetobacter pasteurianus subsp. ascendens (Henneberg 1898) as Acetobacter ascendens comb. nov.</title>
        <authorList>
            <person name="Cho G.Y."/>
            <person name="Lee S.H."/>
        </authorList>
    </citation>
    <scope>NUCLEOTIDE SEQUENCE [LARGE SCALE GENOMIC DNA]</scope>
    <source>
        <strain evidence="1 2">SH</strain>
    </source>
</reference>
<sequence length="60" mass="6548">MLGPRAACLVWLWQGGPMDACAGHAWRMGLPRLVCICCKHYDGRGSLSVPLWPNGHKSEG</sequence>
<evidence type="ECO:0000313" key="2">
    <source>
        <dbReference type="Proteomes" id="UP000256572"/>
    </source>
</evidence>
<reference evidence="1 2" key="1">
    <citation type="submission" date="2017-09" db="EMBL/GenBank/DDBJ databases">
        <authorList>
            <person name="Kim K.H."/>
            <person name="Chun B.H."/>
            <person name="Han G.S."/>
            <person name="Hyun S.G."/>
            <person name="Jeon C.O."/>
        </authorList>
    </citation>
    <scope>NUCLEOTIDE SEQUENCE [LARGE SCALE GENOMIC DNA]</scope>
    <source>
        <strain evidence="1 2">SH</strain>
    </source>
</reference>
<dbReference type="KEGG" id="apom:CPF11_04415"/>
<proteinExistence type="predicted"/>